<dbReference type="Proteomes" id="UP000001568">
    <property type="component" value="Chromosome 6"/>
</dbReference>
<dbReference type="PANTHER" id="PTHR12411">
    <property type="entry name" value="CYSTEINE PROTEASE FAMILY C1-RELATED"/>
    <property type="match status" value="1"/>
</dbReference>
<dbReference type="OrthoDB" id="190265at2759"/>
<protein>
    <recommendedName>
        <fullName evidence="2">Peptidase C1A papain C-terminal domain-containing protein</fullName>
    </recommendedName>
</protein>
<dbReference type="AlphaFoldDB" id="A4RYN2"/>
<reference evidence="3 4" key="1">
    <citation type="journal article" date="2007" name="Proc. Natl. Acad. Sci. U.S.A.">
        <title>The tiny eukaryote Ostreococcus provides genomic insights into the paradox of plankton speciation.</title>
        <authorList>
            <person name="Palenik B."/>
            <person name="Grimwood J."/>
            <person name="Aerts A."/>
            <person name="Rouze P."/>
            <person name="Salamov A."/>
            <person name="Putnam N."/>
            <person name="Dupont C."/>
            <person name="Jorgensen R."/>
            <person name="Derelle E."/>
            <person name="Rombauts S."/>
            <person name="Zhou K."/>
            <person name="Otillar R."/>
            <person name="Merchant S.S."/>
            <person name="Podell S."/>
            <person name="Gaasterland T."/>
            <person name="Napoli C."/>
            <person name="Gendler K."/>
            <person name="Manuell A."/>
            <person name="Tai V."/>
            <person name="Vallon O."/>
            <person name="Piganeau G."/>
            <person name="Jancek S."/>
            <person name="Heijde M."/>
            <person name="Jabbari K."/>
            <person name="Bowler C."/>
            <person name="Lohr M."/>
            <person name="Robbens S."/>
            <person name="Werner G."/>
            <person name="Dubchak I."/>
            <person name="Pazour G.J."/>
            <person name="Ren Q."/>
            <person name="Paulsen I."/>
            <person name="Delwiche C."/>
            <person name="Schmutz J."/>
            <person name="Rokhsar D."/>
            <person name="Van de Peer Y."/>
            <person name="Moreau H."/>
            <person name="Grigoriev I.V."/>
        </authorList>
    </citation>
    <scope>NUCLEOTIDE SEQUENCE [LARGE SCALE GENOMIC DNA]</scope>
    <source>
        <strain evidence="3 4">CCE9901</strain>
    </source>
</reference>
<dbReference type="STRING" id="436017.A4RYN2"/>
<evidence type="ECO:0000259" key="2">
    <source>
        <dbReference type="SMART" id="SM00645"/>
    </source>
</evidence>
<dbReference type="GO" id="GO:0008234">
    <property type="term" value="F:cysteine-type peptidase activity"/>
    <property type="evidence" value="ECO:0007669"/>
    <property type="project" value="InterPro"/>
</dbReference>
<organism evidence="3 4">
    <name type="scientific">Ostreococcus lucimarinus (strain CCE9901)</name>
    <dbReference type="NCBI Taxonomy" id="436017"/>
    <lineage>
        <taxon>Eukaryota</taxon>
        <taxon>Viridiplantae</taxon>
        <taxon>Chlorophyta</taxon>
        <taxon>Mamiellophyceae</taxon>
        <taxon>Mamiellales</taxon>
        <taxon>Bathycoccaceae</taxon>
        <taxon>Ostreococcus</taxon>
    </lineage>
</organism>
<accession>A4RYN2</accession>
<evidence type="ECO:0000313" key="3">
    <source>
        <dbReference type="EMBL" id="ABO96488.1"/>
    </source>
</evidence>
<dbReference type="eggNOG" id="KOG1543">
    <property type="taxonomic scope" value="Eukaryota"/>
</dbReference>
<dbReference type="GO" id="GO:0006508">
    <property type="term" value="P:proteolysis"/>
    <property type="evidence" value="ECO:0007669"/>
    <property type="project" value="InterPro"/>
</dbReference>
<dbReference type="GeneID" id="5002174"/>
<dbReference type="InterPro" id="IPR038765">
    <property type="entry name" value="Papain-like_cys_pep_sf"/>
</dbReference>
<dbReference type="PROSITE" id="PS00139">
    <property type="entry name" value="THIOL_PROTEASE_CYS"/>
    <property type="match status" value="1"/>
</dbReference>
<feature type="domain" description="Peptidase C1A papain C-terminal" evidence="2">
    <location>
        <begin position="112"/>
        <end position="328"/>
    </location>
</feature>
<evidence type="ECO:0000313" key="4">
    <source>
        <dbReference type="Proteomes" id="UP000001568"/>
    </source>
</evidence>
<dbReference type="SUPFAM" id="SSF54001">
    <property type="entry name" value="Cysteine proteinases"/>
    <property type="match status" value="1"/>
</dbReference>
<comment type="similarity">
    <text evidence="1">Belongs to the peptidase C1 family.</text>
</comment>
<dbReference type="EMBL" id="CP000586">
    <property type="protein sequence ID" value="ABO96488.1"/>
    <property type="molecule type" value="Genomic_DNA"/>
</dbReference>
<dbReference type="InterPro" id="IPR000169">
    <property type="entry name" value="Pept_cys_AS"/>
</dbReference>
<dbReference type="KEGG" id="olu:OSTLU_94479"/>
<dbReference type="SMART" id="SM00645">
    <property type="entry name" value="Pept_C1"/>
    <property type="match status" value="1"/>
</dbReference>
<sequence>MKRDESDDSVGFLGAYDGMMSGMLDQPRTFVKLVPEWATAGLGFEGGADSSDGAEAKKLSLFVADVFPLLHVNRRVPLSPHASSDETHGVHHFLTRLPALGKVELRAKDNRLPTSFDARVAYPKCSRLLGAVRDQGRCGSCWAVAATEVMNDRLCVATDGENADELSPQYALSCFDSGSGCDGGDVLDTLRIAFTKGIPYGGMLDSNACLPYEFEACDHPCMVAGTTPQSCPAKCADGSALSFVHPTSEPYTCPKGDVTHTGSGVYTVPNDAGEPLGQHATKLIGWGVSEEGEHYWWMVNSWRNWGENGVSKVRMGEMNIESGIAAIAMK</sequence>
<dbReference type="Gene3D" id="3.90.70.10">
    <property type="entry name" value="Cysteine proteinases"/>
    <property type="match status" value="2"/>
</dbReference>
<dbReference type="Gramene" id="ABO96488">
    <property type="protein sequence ID" value="ABO96488"/>
    <property type="gene ID" value="OSTLU_94479"/>
</dbReference>
<dbReference type="RefSeq" id="XP_001418195.1">
    <property type="nucleotide sequence ID" value="XM_001418158.1"/>
</dbReference>
<gene>
    <name evidence="3" type="ORF">OSTLU_94479</name>
</gene>
<keyword evidence="4" id="KW-1185">Reference proteome</keyword>
<dbReference type="InterPro" id="IPR000668">
    <property type="entry name" value="Peptidase_C1A_C"/>
</dbReference>
<dbReference type="InterPro" id="IPR013128">
    <property type="entry name" value="Peptidase_C1A"/>
</dbReference>
<evidence type="ECO:0000256" key="1">
    <source>
        <dbReference type="ARBA" id="ARBA00008455"/>
    </source>
</evidence>
<dbReference type="PRINTS" id="PR00705">
    <property type="entry name" value="PAPAIN"/>
</dbReference>
<dbReference type="HOGENOM" id="CLU_843053_0_0_1"/>
<dbReference type="Pfam" id="PF00112">
    <property type="entry name" value="Peptidase_C1"/>
    <property type="match status" value="1"/>
</dbReference>
<dbReference type="OMA" id="WRNWGEN"/>
<proteinExistence type="inferred from homology"/>
<name>A4RYN2_OSTLU</name>